<comment type="caution">
    <text evidence="8">The sequence shown here is derived from an EMBL/GenBank/DDBJ whole genome shotgun (WGS) entry which is preliminary data.</text>
</comment>
<dbReference type="InterPro" id="IPR007919">
    <property type="entry name" value="UPF0220"/>
</dbReference>
<keyword evidence="9" id="KW-1185">Reference proteome</keyword>
<dbReference type="Pfam" id="PF05255">
    <property type="entry name" value="UPF0220"/>
    <property type="match status" value="1"/>
</dbReference>
<evidence type="ECO:0000313" key="9">
    <source>
        <dbReference type="Proteomes" id="UP000192257"/>
    </source>
</evidence>
<name>A0A1X0NQU1_9TRYP</name>
<evidence type="ECO:0000313" key="8">
    <source>
        <dbReference type="EMBL" id="ORC87064.1"/>
    </source>
</evidence>
<dbReference type="GO" id="GO:0016020">
    <property type="term" value="C:membrane"/>
    <property type="evidence" value="ECO:0007669"/>
    <property type="project" value="UniProtKB-SubCell"/>
</dbReference>
<evidence type="ECO:0000256" key="2">
    <source>
        <dbReference type="ARBA" id="ARBA00005335"/>
    </source>
</evidence>
<evidence type="ECO:0000256" key="5">
    <source>
        <dbReference type="ARBA" id="ARBA00023136"/>
    </source>
</evidence>
<evidence type="ECO:0000256" key="4">
    <source>
        <dbReference type="ARBA" id="ARBA00022989"/>
    </source>
</evidence>
<evidence type="ECO:0000256" key="6">
    <source>
        <dbReference type="SAM" id="Phobius"/>
    </source>
</evidence>
<evidence type="ECO:0000256" key="7">
    <source>
        <dbReference type="SAM" id="SignalP"/>
    </source>
</evidence>
<feature type="transmembrane region" description="Helical" evidence="6">
    <location>
        <begin position="107"/>
        <end position="127"/>
    </location>
</feature>
<dbReference type="OrthoDB" id="268928at2759"/>
<keyword evidence="4 6" id="KW-1133">Transmembrane helix</keyword>
<dbReference type="PANTHER" id="PTHR13180">
    <property type="entry name" value="SMALL MEMBRANE PROTEIN-RELATED"/>
    <property type="match status" value="1"/>
</dbReference>
<feature type="chain" id="PRO_5012529723" evidence="7">
    <location>
        <begin position="21"/>
        <end position="136"/>
    </location>
</feature>
<feature type="transmembrane region" description="Helical" evidence="6">
    <location>
        <begin position="74"/>
        <end position="95"/>
    </location>
</feature>
<evidence type="ECO:0000256" key="1">
    <source>
        <dbReference type="ARBA" id="ARBA00004141"/>
    </source>
</evidence>
<dbReference type="EMBL" id="NBCO01000024">
    <property type="protein sequence ID" value="ORC87064.1"/>
    <property type="molecule type" value="Genomic_DNA"/>
</dbReference>
<dbReference type="AlphaFoldDB" id="A0A1X0NQU1"/>
<proteinExistence type="inferred from homology"/>
<reference evidence="8 9" key="1">
    <citation type="submission" date="2017-03" db="EMBL/GenBank/DDBJ databases">
        <title>An alternative strategy for trypanosome survival in the mammalian bloodstream revealed through genome and transcriptome analysis of the ubiquitous bovine parasite Trypanosoma (Megatrypanum) theileri.</title>
        <authorList>
            <person name="Kelly S."/>
            <person name="Ivens A."/>
            <person name="Mott A."/>
            <person name="O'Neill E."/>
            <person name="Emms D."/>
            <person name="Macleod O."/>
            <person name="Voorheis P."/>
            <person name="Matthews J."/>
            <person name="Matthews K."/>
            <person name="Carrington M."/>
        </authorList>
    </citation>
    <scope>NUCLEOTIDE SEQUENCE [LARGE SCALE GENOMIC DNA]</scope>
    <source>
        <strain evidence="8">Edinburgh</strain>
    </source>
</reference>
<evidence type="ECO:0000256" key="3">
    <source>
        <dbReference type="ARBA" id="ARBA00022692"/>
    </source>
</evidence>
<sequence length="136" mass="15013">MLHFAAGAIFSLSCFAFVDGCITAKQIGVPFNFLMWLPSIMIFCGMFVLSFVDAKVIADVDYSFEDSNTQRAKIFFFIAALLMLGGLAVALWKAIEPYSQVNNSWPGVSLVIQGVLLMVCSGIFFYARLKNEGDEI</sequence>
<dbReference type="GeneID" id="39987406"/>
<keyword evidence="5 6" id="KW-0472">Membrane</keyword>
<feature type="signal peptide" evidence="7">
    <location>
        <begin position="1"/>
        <end position="20"/>
    </location>
</feature>
<dbReference type="RefSeq" id="XP_028881130.1">
    <property type="nucleotide sequence ID" value="XM_029027626.1"/>
</dbReference>
<dbReference type="VEuPathDB" id="TriTrypDB:TM35_000242140"/>
<organism evidence="8 9">
    <name type="scientific">Trypanosoma theileri</name>
    <dbReference type="NCBI Taxonomy" id="67003"/>
    <lineage>
        <taxon>Eukaryota</taxon>
        <taxon>Discoba</taxon>
        <taxon>Euglenozoa</taxon>
        <taxon>Kinetoplastea</taxon>
        <taxon>Metakinetoplastina</taxon>
        <taxon>Trypanosomatida</taxon>
        <taxon>Trypanosomatidae</taxon>
        <taxon>Trypanosoma</taxon>
    </lineage>
</organism>
<dbReference type="Proteomes" id="UP000192257">
    <property type="component" value="Unassembled WGS sequence"/>
</dbReference>
<feature type="transmembrane region" description="Helical" evidence="6">
    <location>
        <begin position="33"/>
        <end position="54"/>
    </location>
</feature>
<keyword evidence="3 6" id="KW-0812">Transmembrane</keyword>
<comment type="subcellular location">
    <subcellularLocation>
        <location evidence="1">Membrane</location>
        <topology evidence="1">Multi-pass membrane protein</topology>
    </subcellularLocation>
</comment>
<protein>
    <submittedName>
        <fullName evidence="8">Uncharacterized protein</fullName>
    </submittedName>
</protein>
<comment type="similarity">
    <text evidence="2">Belongs to the UPF0220 family.</text>
</comment>
<keyword evidence="7" id="KW-0732">Signal</keyword>
<accession>A0A1X0NQU1</accession>
<gene>
    <name evidence="8" type="ORF">TM35_000242140</name>
</gene>